<protein>
    <recommendedName>
        <fullName evidence="4">DUF3710 domain-containing protein</fullName>
    </recommendedName>
</protein>
<evidence type="ECO:0000313" key="3">
    <source>
        <dbReference type="Proteomes" id="UP001157017"/>
    </source>
</evidence>
<dbReference type="Proteomes" id="UP001157017">
    <property type="component" value="Unassembled WGS sequence"/>
</dbReference>
<reference evidence="3" key="1">
    <citation type="journal article" date="2019" name="Int. J. Syst. Evol. Microbiol.">
        <title>The Global Catalogue of Microorganisms (GCM) 10K type strain sequencing project: providing services to taxonomists for standard genome sequencing and annotation.</title>
        <authorList>
            <consortium name="The Broad Institute Genomics Platform"/>
            <consortium name="The Broad Institute Genome Sequencing Center for Infectious Disease"/>
            <person name="Wu L."/>
            <person name="Ma J."/>
        </authorList>
    </citation>
    <scope>NUCLEOTIDE SEQUENCE [LARGE SCALE GENOMIC DNA]</scope>
    <source>
        <strain evidence="3">NBRC 108730</strain>
    </source>
</reference>
<name>A0ABQ6JCG1_9ACTN</name>
<sequence length="215" mass="22888">MSLFKRKRRDDEKPAEGADPATGGDDPTSSAGDGPTAQAPDARADGPYDVSEVGEAGREGRLDVGSLWLPLVEGLEIQPQIDEASNQVTGVMLVLGESAVQVQAFAAPRSEGIWHEVRDEIAGGITEQGGEAETGEGPFGTEPARPRAGHPARRPRRLPAAAVHRLRRPSLAAARGVPRCRRRRPRRRRACSSAPCAASSCRAAPSRWGRASCCR</sequence>
<feature type="region of interest" description="Disordered" evidence="1">
    <location>
        <begin position="1"/>
        <end position="56"/>
    </location>
</feature>
<dbReference type="EMBL" id="BSUZ01000001">
    <property type="protein sequence ID" value="GMA85291.1"/>
    <property type="molecule type" value="Genomic_DNA"/>
</dbReference>
<gene>
    <name evidence="2" type="ORF">GCM10025868_05410</name>
</gene>
<organism evidence="2 3">
    <name type="scientific">Angustibacter aerolatus</name>
    <dbReference type="NCBI Taxonomy" id="1162965"/>
    <lineage>
        <taxon>Bacteria</taxon>
        <taxon>Bacillati</taxon>
        <taxon>Actinomycetota</taxon>
        <taxon>Actinomycetes</taxon>
        <taxon>Kineosporiales</taxon>
        <taxon>Kineosporiaceae</taxon>
    </lineage>
</organism>
<dbReference type="InterPro" id="IPR022183">
    <property type="entry name" value="DUF3710"/>
</dbReference>
<evidence type="ECO:0000256" key="1">
    <source>
        <dbReference type="SAM" id="MobiDB-lite"/>
    </source>
</evidence>
<comment type="caution">
    <text evidence="2">The sequence shown here is derived from an EMBL/GenBank/DDBJ whole genome shotgun (WGS) entry which is preliminary data.</text>
</comment>
<dbReference type="Pfam" id="PF12502">
    <property type="entry name" value="DUF3710"/>
    <property type="match status" value="1"/>
</dbReference>
<accession>A0ABQ6JCG1</accession>
<feature type="compositionally biased region" description="Basic residues" evidence="1">
    <location>
        <begin position="147"/>
        <end position="156"/>
    </location>
</feature>
<evidence type="ECO:0000313" key="2">
    <source>
        <dbReference type="EMBL" id="GMA85291.1"/>
    </source>
</evidence>
<feature type="region of interest" description="Disordered" evidence="1">
    <location>
        <begin position="128"/>
        <end position="156"/>
    </location>
</feature>
<keyword evidence="3" id="KW-1185">Reference proteome</keyword>
<evidence type="ECO:0008006" key="4">
    <source>
        <dbReference type="Google" id="ProtNLM"/>
    </source>
</evidence>
<proteinExistence type="predicted"/>